<name>A0A4C1YIS2_EUMVA</name>
<dbReference type="AlphaFoldDB" id="A0A4C1YIS2"/>
<proteinExistence type="predicted"/>
<protein>
    <submittedName>
        <fullName evidence="1">Uncharacterized protein</fullName>
    </submittedName>
</protein>
<organism evidence="1 2">
    <name type="scientific">Eumeta variegata</name>
    <name type="common">Bagworm moth</name>
    <name type="synonym">Eumeta japonica</name>
    <dbReference type="NCBI Taxonomy" id="151549"/>
    <lineage>
        <taxon>Eukaryota</taxon>
        <taxon>Metazoa</taxon>
        <taxon>Ecdysozoa</taxon>
        <taxon>Arthropoda</taxon>
        <taxon>Hexapoda</taxon>
        <taxon>Insecta</taxon>
        <taxon>Pterygota</taxon>
        <taxon>Neoptera</taxon>
        <taxon>Endopterygota</taxon>
        <taxon>Lepidoptera</taxon>
        <taxon>Glossata</taxon>
        <taxon>Ditrysia</taxon>
        <taxon>Tineoidea</taxon>
        <taxon>Psychidae</taxon>
        <taxon>Oiketicinae</taxon>
        <taxon>Eumeta</taxon>
    </lineage>
</organism>
<evidence type="ECO:0000313" key="2">
    <source>
        <dbReference type="Proteomes" id="UP000299102"/>
    </source>
</evidence>
<comment type="caution">
    <text evidence="1">The sequence shown here is derived from an EMBL/GenBank/DDBJ whole genome shotgun (WGS) entry which is preliminary data.</text>
</comment>
<reference evidence="1 2" key="1">
    <citation type="journal article" date="2019" name="Commun. Biol.">
        <title>The bagworm genome reveals a unique fibroin gene that provides high tensile strength.</title>
        <authorList>
            <person name="Kono N."/>
            <person name="Nakamura H."/>
            <person name="Ohtoshi R."/>
            <person name="Tomita M."/>
            <person name="Numata K."/>
            <person name="Arakawa K."/>
        </authorList>
    </citation>
    <scope>NUCLEOTIDE SEQUENCE [LARGE SCALE GENOMIC DNA]</scope>
</reference>
<dbReference type="EMBL" id="BGZK01001272">
    <property type="protein sequence ID" value="GBP76008.1"/>
    <property type="molecule type" value="Genomic_DNA"/>
</dbReference>
<dbReference type="Proteomes" id="UP000299102">
    <property type="component" value="Unassembled WGS sequence"/>
</dbReference>
<accession>A0A4C1YIS2</accession>
<sequence>MEIFVCVDDRQGSEKMWNLTHESPHSLVGWYHTLTEYGREVTAFIVAFLPVSEDCIDPLPASSDILFIPKNSDDALETPLESQMSVVGYDHLLSGGLRASLPFEMISTYIKE</sequence>
<gene>
    <name evidence="1" type="ORF">EVAR_51872_1</name>
</gene>
<evidence type="ECO:0000313" key="1">
    <source>
        <dbReference type="EMBL" id="GBP76008.1"/>
    </source>
</evidence>
<keyword evidence="2" id="KW-1185">Reference proteome</keyword>